<dbReference type="SMART" id="SM00256">
    <property type="entry name" value="FBOX"/>
    <property type="match status" value="1"/>
</dbReference>
<dbReference type="Pfam" id="PF00646">
    <property type="entry name" value="F-box"/>
    <property type="match status" value="1"/>
</dbReference>
<protein>
    <recommendedName>
        <fullName evidence="1">F-box domain-containing protein</fullName>
    </recommendedName>
</protein>
<dbReference type="EMBL" id="CACVBM020001418">
    <property type="protein sequence ID" value="CAA7049443.1"/>
    <property type="molecule type" value="Genomic_DNA"/>
</dbReference>
<dbReference type="Gene3D" id="1.20.1280.50">
    <property type="match status" value="1"/>
</dbReference>
<feature type="domain" description="F-box" evidence="1">
    <location>
        <begin position="11"/>
        <end position="51"/>
    </location>
</feature>
<accession>A0A6D2KPM8</accession>
<comment type="caution">
    <text evidence="2">The sequence shown here is derived from an EMBL/GenBank/DDBJ whole genome shotgun (WGS) entry which is preliminary data.</text>
</comment>
<dbReference type="Proteomes" id="UP000467841">
    <property type="component" value="Unassembled WGS sequence"/>
</dbReference>
<keyword evidence="3" id="KW-1185">Reference proteome</keyword>
<evidence type="ECO:0000313" key="3">
    <source>
        <dbReference type="Proteomes" id="UP000467841"/>
    </source>
</evidence>
<evidence type="ECO:0000259" key="1">
    <source>
        <dbReference type="SMART" id="SM00256"/>
    </source>
</evidence>
<reference evidence="2" key="1">
    <citation type="submission" date="2020-01" db="EMBL/GenBank/DDBJ databases">
        <authorList>
            <person name="Mishra B."/>
        </authorList>
    </citation>
    <scope>NUCLEOTIDE SEQUENCE [LARGE SCALE GENOMIC DNA]</scope>
</reference>
<organism evidence="2 3">
    <name type="scientific">Microthlaspi erraticum</name>
    <dbReference type="NCBI Taxonomy" id="1685480"/>
    <lineage>
        <taxon>Eukaryota</taxon>
        <taxon>Viridiplantae</taxon>
        <taxon>Streptophyta</taxon>
        <taxon>Embryophyta</taxon>
        <taxon>Tracheophyta</taxon>
        <taxon>Spermatophyta</taxon>
        <taxon>Magnoliopsida</taxon>
        <taxon>eudicotyledons</taxon>
        <taxon>Gunneridae</taxon>
        <taxon>Pentapetalae</taxon>
        <taxon>rosids</taxon>
        <taxon>malvids</taxon>
        <taxon>Brassicales</taxon>
        <taxon>Brassicaceae</taxon>
        <taxon>Coluteocarpeae</taxon>
        <taxon>Microthlaspi</taxon>
    </lineage>
</organism>
<gene>
    <name evidence="2" type="ORF">MERR_LOCUS36678</name>
</gene>
<dbReference type="OrthoDB" id="642536at2759"/>
<dbReference type="Pfam" id="PF03478">
    <property type="entry name" value="Beta-prop_KIB1-4"/>
    <property type="match status" value="1"/>
</dbReference>
<name>A0A6D2KPM8_9BRAS</name>
<dbReference type="PANTHER" id="PTHR44259">
    <property type="entry name" value="OS07G0183000 PROTEIN-RELATED"/>
    <property type="match status" value="1"/>
</dbReference>
<sequence length="266" mass="31143">MSRICCDWSKLCPDVLGSILERLSTKDFHRARSVCSNWYSVSVSRTSMRQLYPWRILFNKENSTLLFDPGEEKTHEIQHHPEIDFSKKYVMDSCSNWLLLVDSTLEFFLLNVFTGERINLPSMESFIRGKEDGKEEWVDYIQHANVSIFSKSSVAAVLWMDERTGDYVVAWCYKQHYLFSYKKGDDSWCNLGSHKCVSMAYKKSKLYVFTSEHYIKILDLSGDYPNEIIEGNPYRNHRFEFVLQPGEFIWMKKVAITNSGEVLIVV</sequence>
<dbReference type="AlphaFoldDB" id="A0A6D2KPM8"/>
<dbReference type="SUPFAM" id="SSF81383">
    <property type="entry name" value="F-box domain"/>
    <property type="match status" value="1"/>
</dbReference>
<dbReference type="CDD" id="cd09917">
    <property type="entry name" value="F-box_SF"/>
    <property type="match status" value="1"/>
</dbReference>
<dbReference type="PANTHER" id="PTHR44259:SF27">
    <property type="entry name" value="F-BOX DOMAIN-CONTAINING PROTEIN"/>
    <property type="match status" value="1"/>
</dbReference>
<dbReference type="InterPro" id="IPR005174">
    <property type="entry name" value="KIB1-4_b-propeller"/>
</dbReference>
<evidence type="ECO:0000313" key="2">
    <source>
        <dbReference type="EMBL" id="CAA7049443.1"/>
    </source>
</evidence>
<dbReference type="InterPro" id="IPR001810">
    <property type="entry name" value="F-box_dom"/>
</dbReference>
<proteinExistence type="predicted"/>
<dbReference type="InterPro" id="IPR050942">
    <property type="entry name" value="F-box_BR-signaling"/>
</dbReference>
<dbReference type="InterPro" id="IPR036047">
    <property type="entry name" value="F-box-like_dom_sf"/>
</dbReference>